<dbReference type="InterPro" id="IPR036855">
    <property type="entry name" value="Znf_CCCH_sf"/>
</dbReference>
<evidence type="ECO:0000256" key="4">
    <source>
        <dbReference type="PROSITE-ProRule" id="PRU00723"/>
    </source>
</evidence>
<dbReference type="InterPro" id="IPR000571">
    <property type="entry name" value="Znf_CCCH"/>
</dbReference>
<evidence type="ECO:0000259" key="6">
    <source>
        <dbReference type="PROSITE" id="PS50103"/>
    </source>
</evidence>
<dbReference type="Gene3D" id="4.10.1000.10">
    <property type="entry name" value="Zinc finger, CCCH-type"/>
    <property type="match status" value="1"/>
</dbReference>
<comment type="caution">
    <text evidence="7">The sequence shown here is derived from an EMBL/GenBank/DDBJ whole genome shotgun (WGS) entry which is preliminary data.</text>
</comment>
<dbReference type="Pfam" id="PF00642">
    <property type="entry name" value="zf-CCCH"/>
    <property type="match status" value="1"/>
</dbReference>
<keyword evidence="8" id="KW-1185">Reference proteome</keyword>
<dbReference type="SUPFAM" id="SSF90229">
    <property type="entry name" value="CCCH zinc finger"/>
    <property type="match status" value="1"/>
</dbReference>
<keyword evidence="2 4" id="KW-0863">Zinc-finger</keyword>
<dbReference type="Proteomes" id="UP001189429">
    <property type="component" value="Unassembled WGS sequence"/>
</dbReference>
<evidence type="ECO:0000313" key="8">
    <source>
        <dbReference type="Proteomes" id="UP001189429"/>
    </source>
</evidence>
<dbReference type="SMART" id="SM00356">
    <property type="entry name" value="ZnF_C3H1"/>
    <property type="match status" value="1"/>
</dbReference>
<sequence>PFRTQAADPPSARPARGAEQPPSGTPRVGMAPCTSPSTSAPRRGHGGGHAGPKEGLGERCPPAPEPNPLYVKTQLCRFFAAGACLRSTGCKFAHGPTELKTLPDFTRIGAGRVESKNKHLHKHSADFSDRRWGALAAKSAQTVTS</sequence>
<dbReference type="PROSITE" id="PS50103">
    <property type="entry name" value="ZF_C3H1"/>
    <property type="match status" value="1"/>
</dbReference>
<organism evidence="7 8">
    <name type="scientific">Prorocentrum cordatum</name>
    <dbReference type="NCBI Taxonomy" id="2364126"/>
    <lineage>
        <taxon>Eukaryota</taxon>
        <taxon>Sar</taxon>
        <taxon>Alveolata</taxon>
        <taxon>Dinophyceae</taxon>
        <taxon>Prorocentrales</taxon>
        <taxon>Prorocentraceae</taxon>
        <taxon>Prorocentrum</taxon>
    </lineage>
</organism>
<proteinExistence type="predicted"/>
<feature type="non-terminal residue" evidence="7">
    <location>
        <position position="1"/>
    </location>
</feature>
<feature type="zinc finger region" description="C3H1-type" evidence="4">
    <location>
        <begin position="70"/>
        <end position="97"/>
    </location>
</feature>
<reference evidence="7" key="1">
    <citation type="submission" date="2023-10" db="EMBL/GenBank/DDBJ databases">
        <authorList>
            <person name="Chen Y."/>
            <person name="Shah S."/>
            <person name="Dougan E. K."/>
            <person name="Thang M."/>
            <person name="Chan C."/>
        </authorList>
    </citation>
    <scope>NUCLEOTIDE SEQUENCE [LARGE SCALE GENOMIC DNA]</scope>
</reference>
<keyword evidence="1 4" id="KW-0479">Metal-binding</keyword>
<evidence type="ECO:0000256" key="1">
    <source>
        <dbReference type="ARBA" id="ARBA00022723"/>
    </source>
</evidence>
<accession>A0ABN9QJ68</accession>
<protein>
    <recommendedName>
        <fullName evidence="6">C3H1-type domain-containing protein</fullName>
    </recommendedName>
</protein>
<dbReference type="EMBL" id="CAUYUJ010003336">
    <property type="protein sequence ID" value="CAK0804892.1"/>
    <property type="molecule type" value="Genomic_DNA"/>
</dbReference>
<evidence type="ECO:0000256" key="3">
    <source>
        <dbReference type="ARBA" id="ARBA00022833"/>
    </source>
</evidence>
<evidence type="ECO:0000256" key="5">
    <source>
        <dbReference type="SAM" id="MobiDB-lite"/>
    </source>
</evidence>
<feature type="domain" description="C3H1-type" evidence="6">
    <location>
        <begin position="70"/>
        <end position="97"/>
    </location>
</feature>
<gene>
    <name evidence="7" type="ORF">PCOR1329_LOCUS11569</name>
</gene>
<evidence type="ECO:0000313" key="7">
    <source>
        <dbReference type="EMBL" id="CAK0804892.1"/>
    </source>
</evidence>
<name>A0ABN9QJ68_9DINO</name>
<evidence type="ECO:0000256" key="2">
    <source>
        <dbReference type="ARBA" id="ARBA00022771"/>
    </source>
</evidence>
<keyword evidence="3 4" id="KW-0862">Zinc</keyword>
<feature type="region of interest" description="Disordered" evidence="5">
    <location>
        <begin position="1"/>
        <end position="66"/>
    </location>
</feature>